<keyword evidence="2" id="KW-1185">Reference proteome</keyword>
<dbReference type="AlphaFoldDB" id="A0A0C2WD21"/>
<protein>
    <submittedName>
        <fullName evidence="1">Uncharacterized protein</fullName>
    </submittedName>
</protein>
<proteinExistence type="predicted"/>
<reference evidence="2" key="2">
    <citation type="submission" date="2015-01" db="EMBL/GenBank/DDBJ databases">
        <title>Evolutionary Origins and Diversification of the Mycorrhizal Mutualists.</title>
        <authorList>
            <consortium name="DOE Joint Genome Institute"/>
            <consortium name="Mycorrhizal Genomics Consortium"/>
            <person name="Kohler A."/>
            <person name="Kuo A."/>
            <person name="Nagy L.G."/>
            <person name="Floudas D."/>
            <person name="Copeland A."/>
            <person name="Barry K.W."/>
            <person name="Cichocki N."/>
            <person name="Veneault-Fourrey C."/>
            <person name="LaButti K."/>
            <person name="Lindquist E.A."/>
            <person name="Lipzen A."/>
            <person name="Lundell T."/>
            <person name="Morin E."/>
            <person name="Murat C."/>
            <person name="Riley R."/>
            <person name="Ohm R."/>
            <person name="Sun H."/>
            <person name="Tunlid A."/>
            <person name="Henrissat B."/>
            <person name="Grigoriev I.V."/>
            <person name="Hibbett D.S."/>
            <person name="Martin F."/>
        </authorList>
    </citation>
    <scope>NUCLEOTIDE SEQUENCE [LARGE SCALE GENOMIC DNA]</scope>
    <source>
        <strain evidence="2">MAFF 305830</strain>
    </source>
</reference>
<dbReference type="OrthoDB" id="3006153at2759"/>
<evidence type="ECO:0000313" key="1">
    <source>
        <dbReference type="EMBL" id="KIM24358.1"/>
    </source>
</evidence>
<accession>A0A0C2WD21</accession>
<feature type="non-terminal residue" evidence="1">
    <location>
        <position position="1"/>
    </location>
</feature>
<dbReference type="EMBL" id="KN824325">
    <property type="protein sequence ID" value="KIM24358.1"/>
    <property type="molecule type" value="Genomic_DNA"/>
</dbReference>
<dbReference type="Proteomes" id="UP000054097">
    <property type="component" value="Unassembled WGS sequence"/>
</dbReference>
<feature type="non-terminal residue" evidence="1">
    <location>
        <position position="162"/>
    </location>
</feature>
<sequence>GWHARATRTPATDFAPKASDLVFKALYNSQVEPEGFTMALVKPNLAVDASGHLLTLTAADFTALEAQVRAVGEHVPATDAFMGQWRVKQARTSYPIDEIYVAGQKVRSVYGWTKSENALELEEETKGRTTLPAELQALLGLVREARDGYTRGHKDDSVIGKV</sequence>
<organism evidence="1 2">
    <name type="scientific">Serendipita vermifera MAFF 305830</name>
    <dbReference type="NCBI Taxonomy" id="933852"/>
    <lineage>
        <taxon>Eukaryota</taxon>
        <taxon>Fungi</taxon>
        <taxon>Dikarya</taxon>
        <taxon>Basidiomycota</taxon>
        <taxon>Agaricomycotina</taxon>
        <taxon>Agaricomycetes</taxon>
        <taxon>Sebacinales</taxon>
        <taxon>Serendipitaceae</taxon>
        <taxon>Serendipita</taxon>
    </lineage>
</organism>
<reference evidence="1 2" key="1">
    <citation type="submission" date="2014-04" db="EMBL/GenBank/DDBJ databases">
        <authorList>
            <consortium name="DOE Joint Genome Institute"/>
            <person name="Kuo A."/>
            <person name="Zuccaro A."/>
            <person name="Kohler A."/>
            <person name="Nagy L.G."/>
            <person name="Floudas D."/>
            <person name="Copeland A."/>
            <person name="Barry K.W."/>
            <person name="Cichocki N."/>
            <person name="Veneault-Fourrey C."/>
            <person name="LaButti K."/>
            <person name="Lindquist E.A."/>
            <person name="Lipzen A."/>
            <person name="Lundell T."/>
            <person name="Morin E."/>
            <person name="Murat C."/>
            <person name="Sun H."/>
            <person name="Tunlid A."/>
            <person name="Henrissat B."/>
            <person name="Grigoriev I.V."/>
            <person name="Hibbett D.S."/>
            <person name="Martin F."/>
            <person name="Nordberg H.P."/>
            <person name="Cantor M.N."/>
            <person name="Hua S.X."/>
        </authorList>
    </citation>
    <scope>NUCLEOTIDE SEQUENCE [LARGE SCALE GENOMIC DNA]</scope>
    <source>
        <strain evidence="1 2">MAFF 305830</strain>
    </source>
</reference>
<dbReference type="HOGENOM" id="CLU_085458_0_1_1"/>
<evidence type="ECO:0000313" key="2">
    <source>
        <dbReference type="Proteomes" id="UP000054097"/>
    </source>
</evidence>
<name>A0A0C2WD21_SERVB</name>
<gene>
    <name evidence="1" type="ORF">M408DRAFT_40221</name>
</gene>